<evidence type="ECO:0000313" key="2">
    <source>
        <dbReference type="Proteomes" id="UP000886520"/>
    </source>
</evidence>
<keyword evidence="2" id="KW-1185">Reference proteome</keyword>
<feature type="non-terminal residue" evidence="1">
    <location>
        <position position="1"/>
    </location>
</feature>
<name>A0A9D4UP70_ADICA</name>
<evidence type="ECO:0000313" key="1">
    <source>
        <dbReference type="EMBL" id="KAI5071539.1"/>
    </source>
</evidence>
<dbReference type="OrthoDB" id="1993766at2759"/>
<protein>
    <submittedName>
        <fullName evidence="1">Uncharacterized protein</fullName>
    </submittedName>
</protein>
<feature type="non-terminal residue" evidence="1">
    <location>
        <position position="182"/>
    </location>
</feature>
<sequence length="182" mass="20733">PSSMRNCRHSTTVPTTYWCSTPSPALPDYHHYRIFLCRGYAYDVPGHLEIYDSRTASWRAGRSHTDARIGGARELEHADFLHFSYTHGTVFVYNVELDEWSQFCGFFPCRAGLKSWSPTGTTLFKHRGRVMVASVQCPKRGMPPTGFAVWELHSRATDPPHTTSHDEVVEWVEVARTPPHLV</sequence>
<dbReference type="AlphaFoldDB" id="A0A9D4UP70"/>
<accession>A0A9D4UP70</accession>
<comment type="caution">
    <text evidence="1">The sequence shown here is derived from an EMBL/GenBank/DDBJ whole genome shotgun (WGS) entry which is preliminary data.</text>
</comment>
<organism evidence="1 2">
    <name type="scientific">Adiantum capillus-veneris</name>
    <name type="common">Maidenhair fern</name>
    <dbReference type="NCBI Taxonomy" id="13818"/>
    <lineage>
        <taxon>Eukaryota</taxon>
        <taxon>Viridiplantae</taxon>
        <taxon>Streptophyta</taxon>
        <taxon>Embryophyta</taxon>
        <taxon>Tracheophyta</taxon>
        <taxon>Polypodiopsida</taxon>
        <taxon>Polypodiidae</taxon>
        <taxon>Polypodiales</taxon>
        <taxon>Pteridineae</taxon>
        <taxon>Pteridaceae</taxon>
        <taxon>Vittarioideae</taxon>
        <taxon>Adiantum</taxon>
    </lineage>
</organism>
<proteinExistence type="predicted"/>
<reference evidence="1" key="1">
    <citation type="submission" date="2021-01" db="EMBL/GenBank/DDBJ databases">
        <title>Adiantum capillus-veneris genome.</title>
        <authorList>
            <person name="Fang Y."/>
            <person name="Liao Q."/>
        </authorList>
    </citation>
    <scope>NUCLEOTIDE SEQUENCE</scope>
    <source>
        <strain evidence="1">H3</strain>
        <tissue evidence="1">Leaf</tissue>
    </source>
</reference>
<gene>
    <name evidence="1" type="ORF">GOP47_0013790</name>
</gene>
<dbReference type="EMBL" id="JABFUD020000013">
    <property type="protein sequence ID" value="KAI5071539.1"/>
    <property type="molecule type" value="Genomic_DNA"/>
</dbReference>
<dbReference type="Proteomes" id="UP000886520">
    <property type="component" value="Chromosome 13"/>
</dbReference>